<dbReference type="EMBL" id="PXOQ01000007">
    <property type="protein sequence ID" value="PSG90562.1"/>
    <property type="molecule type" value="Genomic_DNA"/>
</dbReference>
<dbReference type="GO" id="GO:0009279">
    <property type="term" value="C:cell outer membrane"/>
    <property type="evidence" value="ECO:0007669"/>
    <property type="project" value="UniProtKB-SubCell"/>
</dbReference>
<evidence type="ECO:0000256" key="1">
    <source>
        <dbReference type="ARBA" id="ARBA00004442"/>
    </source>
</evidence>
<dbReference type="Gene3D" id="3.30.1330.60">
    <property type="entry name" value="OmpA-like domain"/>
    <property type="match status" value="1"/>
</dbReference>
<keyword evidence="3" id="KW-0998">Cell outer membrane</keyword>
<dbReference type="Pfam" id="PF07676">
    <property type="entry name" value="PD40"/>
    <property type="match status" value="3"/>
</dbReference>
<evidence type="ECO:0000256" key="4">
    <source>
        <dbReference type="PROSITE-ProRule" id="PRU00473"/>
    </source>
</evidence>
<comment type="subcellular location">
    <subcellularLocation>
        <location evidence="1">Cell outer membrane</location>
    </subcellularLocation>
</comment>
<dbReference type="InterPro" id="IPR011990">
    <property type="entry name" value="TPR-like_helical_dom_sf"/>
</dbReference>
<keyword evidence="7" id="KW-1185">Reference proteome</keyword>
<dbReference type="InterPro" id="IPR036737">
    <property type="entry name" value="OmpA-like_sf"/>
</dbReference>
<dbReference type="InterPro" id="IPR011042">
    <property type="entry name" value="6-blade_b-propeller_TolB-like"/>
</dbReference>
<dbReference type="RefSeq" id="WP_106462702.1">
    <property type="nucleotide sequence ID" value="NZ_PXOQ01000007.1"/>
</dbReference>
<evidence type="ECO:0000256" key="3">
    <source>
        <dbReference type="ARBA" id="ARBA00023237"/>
    </source>
</evidence>
<comment type="caution">
    <text evidence="6">The sequence shown here is derived from an EMBL/GenBank/DDBJ whole genome shotgun (WGS) entry which is preliminary data.</text>
</comment>
<evidence type="ECO:0000256" key="2">
    <source>
        <dbReference type="ARBA" id="ARBA00023136"/>
    </source>
</evidence>
<dbReference type="PANTHER" id="PTHR30329">
    <property type="entry name" value="STATOR ELEMENT OF FLAGELLAR MOTOR COMPLEX"/>
    <property type="match status" value="1"/>
</dbReference>
<dbReference type="SUPFAM" id="SSF82171">
    <property type="entry name" value="DPP6 N-terminal domain-like"/>
    <property type="match status" value="1"/>
</dbReference>
<dbReference type="PANTHER" id="PTHR30329:SF21">
    <property type="entry name" value="LIPOPROTEIN YIAD-RELATED"/>
    <property type="match status" value="1"/>
</dbReference>
<dbReference type="PRINTS" id="PR01021">
    <property type="entry name" value="OMPADOMAIN"/>
</dbReference>
<reference evidence="6 7" key="1">
    <citation type="submission" date="2018-03" db="EMBL/GenBank/DDBJ databases">
        <title>Mesoflavibacter sp. HG37 and Mesoflavibacter sp. HG96 sp.nov., two marine bacteria isolated from seawater of Western Pacific Ocean.</title>
        <authorList>
            <person name="Cheng H."/>
            <person name="Wu Y.-H."/>
            <person name="Guo L.-L."/>
            <person name="Xu X.-W."/>
        </authorList>
    </citation>
    <scope>NUCLEOTIDE SEQUENCE [LARGE SCALE GENOMIC DNA]</scope>
    <source>
        <strain evidence="6 7">KCTC 32269</strain>
    </source>
</reference>
<dbReference type="Gene3D" id="2.120.10.30">
    <property type="entry name" value="TolB, C-terminal domain"/>
    <property type="match status" value="1"/>
</dbReference>
<dbReference type="PROSITE" id="PS51123">
    <property type="entry name" value="OMPA_2"/>
    <property type="match status" value="1"/>
</dbReference>
<dbReference type="InterPro" id="IPR006665">
    <property type="entry name" value="OmpA-like"/>
</dbReference>
<dbReference type="Proteomes" id="UP000238426">
    <property type="component" value="Unassembled WGS sequence"/>
</dbReference>
<dbReference type="SUPFAM" id="SSF48452">
    <property type="entry name" value="TPR-like"/>
    <property type="match status" value="1"/>
</dbReference>
<feature type="domain" description="OmpA-like" evidence="5">
    <location>
        <begin position="505"/>
        <end position="625"/>
    </location>
</feature>
<evidence type="ECO:0000259" key="5">
    <source>
        <dbReference type="PROSITE" id="PS51123"/>
    </source>
</evidence>
<dbReference type="AlphaFoldDB" id="A0A2T1NDN9"/>
<dbReference type="Pfam" id="PF00691">
    <property type="entry name" value="OmpA"/>
    <property type="match status" value="1"/>
</dbReference>
<accession>A0A2T1NDN9</accession>
<dbReference type="SUPFAM" id="SSF103088">
    <property type="entry name" value="OmpA-like"/>
    <property type="match status" value="1"/>
</dbReference>
<evidence type="ECO:0000313" key="6">
    <source>
        <dbReference type="EMBL" id="PSG90562.1"/>
    </source>
</evidence>
<protein>
    <submittedName>
        <fullName evidence="6">Cell envelope biogenesis protein OmpA</fullName>
    </submittedName>
</protein>
<keyword evidence="2 4" id="KW-0472">Membrane</keyword>
<proteinExistence type="predicted"/>
<gene>
    <name evidence="6" type="ORF">C7H52_04575</name>
</gene>
<organism evidence="6 7">
    <name type="scientific">Aurantibacter aestuarii</name>
    <dbReference type="NCBI Taxonomy" id="1266046"/>
    <lineage>
        <taxon>Bacteria</taxon>
        <taxon>Pseudomonadati</taxon>
        <taxon>Bacteroidota</taxon>
        <taxon>Flavobacteriia</taxon>
        <taxon>Flavobacteriales</taxon>
        <taxon>Flavobacteriaceae</taxon>
        <taxon>Aurantibacter</taxon>
    </lineage>
</organism>
<dbReference type="InterPro" id="IPR011659">
    <property type="entry name" value="WD40"/>
</dbReference>
<dbReference type="Gene3D" id="1.25.40.10">
    <property type="entry name" value="Tetratricopeptide repeat domain"/>
    <property type="match status" value="1"/>
</dbReference>
<dbReference type="InterPro" id="IPR050330">
    <property type="entry name" value="Bact_OuterMem_StrucFunc"/>
</dbReference>
<sequence>MKNIQITILTLFIAVAGFSQNKSTEKADKLFKKLQFVDAIEAYNKLVEKGEGDTYVYGQLAEANFNIYNTAEAERWYAKALVNNEEPEMIYNYAQMLKANGKYEESNAQMQKFASLKPRDDRAKAFKADSDYLPKLLAAKPGYELESLGFNSEYSEFGGTVENNMLYFSTARNTSRKTYGWKEEPFLDVYRVALGADNQGAEAEKVKSINTKYHEGLVTFSPDGNTMYFSRESFYDGVYEKLEDNKTKVSVIHLYMATKDGDDWKKEKPLPFNADTYSVKNPSLSKDGSTLYFASDMPNGYGKFDLYKVMVNADGTFGEPENLGDKINTEGQEMFPFISDDNTLYFSSTGQLGMGGLDVFEYRNGVIKNLAAPVNSSADDLAFTINEDTGEGYVSSNREGGKGGDDIYKIMRIKPCYTDVVATVVNAETNEVLVDAMVEIKDVDGKVVLLEKTDANGQVSYKTLCETALSFTTKKPDFESSLISYIAPKAEMDNLEIPLKPIDKIIVKDEVVLNPILFDFDKSNITQQGAFELDKLVAVMNKYPEMVIFVRSHTDYLGSDKYNMQLSERRAQSTVQYVVSKGIDASRITGKGFGESDPKIDCAKKCTDEERQINRRSEFKIVSGRPQ</sequence>
<dbReference type="OrthoDB" id="9809364at2"/>
<evidence type="ECO:0000313" key="7">
    <source>
        <dbReference type="Proteomes" id="UP000238426"/>
    </source>
</evidence>
<dbReference type="InterPro" id="IPR006664">
    <property type="entry name" value="OMP_bac"/>
</dbReference>
<name>A0A2T1NDN9_9FLAO</name>
<dbReference type="CDD" id="cd07185">
    <property type="entry name" value="OmpA_C-like"/>
    <property type="match status" value="1"/>
</dbReference>